<evidence type="ECO:0000313" key="1">
    <source>
        <dbReference type="EMBL" id="MEX3746523.1"/>
    </source>
</evidence>
<name>A0ABV3W016_9BACI</name>
<dbReference type="Pfam" id="PF20293">
    <property type="entry name" value="MC6"/>
    <property type="match status" value="1"/>
</dbReference>
<gene>
    <name evidence="1" type="ORF">AB1300_15475</name>
</gene>
<comment type="caution">
    <text evidence="1">The sequence shown here is derived from an EMBL/GenBank/DDBJ whole genome shotgun (WGS) entry which is preliminary data.</text>
</comment>
<organism evidence="1 2">
    <name type="scientific">Lysinibacillus xylanilyticus</name>
    <dbReference type="NCBI Taxonomy" id="582475"/>
    <lineage>
        <taxon>Bacteria</taxon>
        <taxon>Bacillati</taxon>
        <taxon>Bacillota</taxon>
        <taxon>Bacilli</taxon>
        <taxon>Bacillales</taxon>
        <taxon>Bacillaceae</taxon>
        <taxon>Lysinibacillus</taxon>
    </lineage>
</organism>
<dbReference type="InterPro" id="IPR046897">
    <property type="entry name" value="ABC-3C_MC6"/>
</dbReference>
<dbReference type="RefSeq" id="WP_368637155.1">
    <property type="nucleotide sequence ID" value="NZ_JBFRHK010000009.1"/>
</dbReference>
<protein>
    <submittedName>
        <fullName evidence="1">ABC-three component system middle component 6</fullName>
    </submittedName>
</protein>
<reference evidence="1 2" key="1">
    <citation type="submission" date="2024-07" db="EMBL/GenBank/DDBJ databases">
        <title>Characterization of a bacterium isolated from hydrolysated instant sea cucumber by whole-genome sequencing and metabolomics.</title>
        <authorList>
            <person name="Luo X."/>
            <person name="Zhang Z."/>
            <person name="Zheng Z."/>
            <person name="Zhang W."/>
            <person name="Ming T."/>
            <person name="Jiao L."/>
            <person name="Su X."/>
            <person name="Kong F."/>
            <person name="Xu J."/>
        </authorList>
    </citation>
    <scope>NUCLEOTIDE SEQUENCE [LARGE SCALE GENOMIC DNA]</scope>
    <source>
        <strain evidence="1 2">XL-2024</strain>
    </source>
</reference>
<dbReference type="Proteomes" id="UP001558534">
    <property type="component" value="Unassembled WGS sequence"/>
</dbReference>
<dbReference type="EMBL" id="JBFRHK010000009">
    <property type="protein sequence ID" value="MEX3746523.1"/>
    <property type="molecule type" value="Genomic_DNA"/>
</dbReference>
<proteinExistence type="predicted"/>
<evidence type="ECO:0000313" key="2">
    <source>
        <dbReference type="Proteomes" id="UP001558534"/>
    </source>
</evidence>
<sequence length="83" mass="10003">MRYFQINKYQTIEEHILFDAKILYSLLDEKKAKHLDQIFNEFSEVRQIDLSVNIERVLFLALTFLFSIGKISYQNNMIKKVKE</sequence>
<keyword evidence="2" id="KW-1185">Reference proteome</keyword>
<accession>A0ABV3W016</accession>